<feature type="compositionally biased region" description="Basic and acidic residues" evidence="1">
    <location>
        <begin position="115"/>
        <end position="134"/>
    </location>
</feature>
<dbReference type="HOGENOM" id="CLU_1050104_0_0_1"/>
<organism evidence="2 3">
    <name type="scientific">Paxillus rubicundulus Ve08.2h10</name>
    <dbReference type="NCBI Taxonomy" id="930991"/>
    <lineage>
        <taxon>Eukaryota</taxon>
        <taxon>Fungi</taxon>
        <taxon>Dikarya</taxon>
        <taxon>Basidiomycota</taxon>
        <taxon>Agaricomycotina</taxon>
        <taxon>Agaricomycetes</taxon>
        <taxon>Agaricomycetidae</taxon>
        <taxon>Boletales</taxon>
        <taxon>Paxilineae</taxon>
        <taxon>Paxillaceae</taxon>
        <taxon>Paxillus</taxon>
    </lineage>
</organism>
<evidence type="ECO:0000313" key="2">
    <source>
        <dbReference type="EMBL" id="KIK80792.1"/>
    </source>
</evidence>
<feature type="compositionally biased region" description="Polar residues" evidence="1">
    <location>
        <begin position="14"/>
        <end position="29"/>
    </location>
</feature>
<feature type="compositionally biased region" description="Acidic residues" evidence="1">
    <location>
        <begin position="168"/>
        <end position="179"/>
    </location>
</feature>
<dbReference type="InParanoid" id="A0A0D0CDJ2"/>
<feature type="region of interest" description="Disordered" evidence="1">
    <location>
        <begin position="1"/>
        <end position="32"/>
    </location>
</feature>
<feature type="region of interest" description="Disordered" evidence="1">
    <location>
        <begin position="197"/>
        <end position="265"/>
    </location>
</feature>
<dbReference type="Proteomes" id="UP000054538">
    <property type="component" value="Unassembled WGS sequence"/>
</dbReference>
<reference evidence="2 3" key="1">
    <citation type="submission" date="2014-04" db="EMBL/GenBank/DDBJ databases">
        <authorList>
            <consortium name="DOE Joint Genome Institute"/>
            <person name="Kuo A."/>
            <person name="Kohler A."/>
            <person name="Jargeat P."/>
            <person name="Nagy L.G."/>
            <person name="Floudas D."/>
            <person name="Copeland A."/>
            <person name="Barry K.W."/>
            <person name="Cichocki N."/>
            <person name="Veneault-Fourrey C."/>
            <person name="LaButti K."/>
            <person name="Lindquist E.A."/>
            <person name="Lipzen A."/>
            <person name="Lundell T."/>
            <person name="Morin E."/>
            <person name="Murat C."/>
            <person name="Sun H."/>
            <person name="Tunlid A."/>
            <person name="Henrissat B."/>
            <person name="Grigoriev I.V."/>
            <person name="Hibbett D.S."/>
            <person name="Martin F."/>
            <person name="Nordberg H.P."/>
            <person name="Cantor M.N."/>
            <person name="Hua S.X."/>
        </authorList>
    </citation>
    <scope>NUCLEOTIDE SEQUENCE [LARGE SCALE GENOMIC DNA]</scope>
    <source>
        <strain evidence="2 3">Ve08.2h10</strain>
    </source>
</reference>
<proteinExistence type="predicted"/>
<evidence type="ECO:0000256" key="1">
    <source>
        <dbReference type="SAM" id="MobiDB-lite"/>
    </source>
</evidence>
<sequence length="265" mass="29186">MAECNAVDTRHSQLKTTKPQPGLQMSKNNDNQRRLCPCANCKPLGSYQIRRTIYNYVKKYGRVSDQAQELVQEGQSSLQPHIPTIVGAGILNDVPQAGATSHKLPATDTDQFTTPDRDDYDQRSQTFDRHDDYVHTWSSNPEHSKPHLPPISHQFSPPLCFPHHSDGELGDADSDDTGESESVLSLLCPDDSCASDDEYSALCSDSGRSTGPMQDDSDSDVDGWDPENDPQFEHNENSFEDDESSGGPAGMLDGHTILPPAFSEH</sequence>
<dbReference type="AlphaFoldDB" id="A0A0D0CDJ2"/>
<protein>
    <submittedName>
        <fullName evidence="2">Uncharacterized protein</fullName>
    </submittedName>
</protein>
<gene>
    <name evidence="2" type="ORF">PAXRUDRAFT_15587</name>
</gene>
<dbReference type="EMBL" id="KN825931">
    <property type="protein sequence ID" value="KIK80792.1"/>
    <property type="molecule type" value="Genomic_DNA"/>
</dbReference>
<feature type="region of interest" description="Disordered" evidence="1">
    <location>
        <begin position="96"/>
        <end position="183"/>
    </location>
</feature>
<feature type="compositionally biased region" description="Acidic residues" evidence="1">
    <location>
        <begin position="215"/>
        <end position="230"/>
    </location>
</feature>
<name>A0A0D0CDJ2_9AGAM</name>
<evidence type="ECO:0000313" key="3">
    <source>
        <dbReference type="Proteomes" id="UP000054538"/>
    </source>
</evidence>
<keyword evidence="3" id="KW-1185">Reference proteome</keyword>
<accession>A0A0D0CDJ2</accession>
<reference evidence="3" key="2">
    <citation type="submission" date="2015-01" db="EMBL/GenBank/DDBJ databases">
        <title>Evolutionary Origins and Diversification of the Mycorrhizal Mutualists.</title>
        <authorList>
            <consortium name="DOE Joint Genome Institute"/>
            <consortium name="Mycorrhizal Genomics Consortium"/>
            <person name="Kohler A."/>
            <person name="Kuo A."/>
            <person name="Nagy L.G."/>
            <person name="Floudas D."/>
            <person name="Copeland A."/>
            <person name="Barry K.W."/>
            <person name="Cichocki N."/>
            <person name="Veneault-Fourrey C."/>
            <person name="LaButti K."/>
            <person name="Lindquist E.A."/>
            <person name="Lipzen A."/>
            <person name="Lundell T."/>
            <person name="Morin E."/>
            <person name="Murat C."/>
            <person name="Riley R."/>
            <person name="Ohm R."/>
            <person name="Sun H."/>
            <person name="Tunlid A."/>
            <person name="Henrissat B."/>
            <person name="Grigoriev I.V."/>
            <person name="Hibbett D.S."/>
            <person name="Martin F."/>
        </authorList>
    </citation>
    <scope>NUCLEOTIDE SEQUENCE [LARGE SCALE GENOMIC DNA]</scope>
    <source>
        <strain evidence="3">Ve08.2h10</strain>
    </source>
</reference>